<dbReference type="OrthoDB" id="129822at2"/>
<dbReference type="Gene3D" id="2.30.30.110">
    <property type="match status" value="1"/>
</dbReference>
<dbReference type="SUPFAM" id="SSF50118">
    <property type="entry name" value="Cell growth inhibitor/plasmid maintenance toxic component"/>
    <property type="match status" value="1"/>
</dbReference>
<evidence type="ECO:0000256" key="1">
    <source>
        <dbReference type="ARBA" id="ARBA00007521"/>
    </source>
</evidence>
<organism evidence="3 4">
    <name type="scientific">Planktothrix serta PCC 8927</name>
    <dbReference type="NCBI Taxonomy" id="671068"/>
    <lineage>
        <taxon>Bacteria</taxon>
        <taxon>Bacillati</taxon>
        <taxon>Cyanobacteriota</taxon>
        <taxon>Cyanophyceae</taxon>
        <taxon>Oscillatoriophycideae</taxon>
        <taxon>Oscillatoriales</taxon>
        <taxon>Microcoleaceae</taxon>
        <taxon>Planktothrix</taxon>
    </lineage>
</organism>
<protein>
    <submittedName>
        <fullName evidence="3">MazE/toxin transcriptional modulator MazF protein</fullName>
    </submittedName>
</protein>
<dbReference type="GO" id="GO:0003677">
    <property type="term" value="F:DNA binding"/>
    <property type="evidence" value="ECO:0007669"/>
    <property type="project" value="InterPro"/>
</dbReference>
<proteinExistence type="inferred from homology"/>
<dbReference type="Pfam" id="PF02452">
    <property type="entry name" value="PemK_toxin"/>
    <property type="match status" value="1"/>
</dbReference>
<comment type="caution">
    <text evidence="3">The sequence shown here is derived from an EMBL/GenBank/DDBJ whole genome shotgun (WGS) entry which is preliminary data.</text>
</comment>
<dbReference type="Proteomes" id="UP000184550">
    <property type="component" value="Unassembled WGS sequence"/>
</dbReference>
<accession>A0A7Z9BX41</accession>
<evidence type="ECO:0000313" key="4">
    <source>
        <dbReference type="Proteomes" id="UP000184550"/>
    </source>
</evidence>
<evidence type="ECO:0000256" key="2">
    <source>
        <dbReference type="ARBA" id="ARBA00022649"/>
    </source>
</evidence>
<dbReference type="AlphaFoldDB" id="A0A7Z9BX41"/>
<dbReference type="InterPro" id="IPR003477">
    <property type="entry name" value="PemK-like"/>
</dbReference>
<sequence>MPNYSKNEIILVHYPFSDLSSSKVRPAVVVSTPHPSQDILIVPLTSRTASLLDGEFLLSDWSAAGLNVATVVKRGLYTAHESLIIKAIGKLSDADGERLEQSLRAWLGLI</sequence>
<gene>
    <name evidence="3" type="ORF">PL8927_760042</name>
</gene>
<keyword evidence="2" id="KW-1277">Toxin-antitoxin system</keyword>
<evidence type="ECO:0000313" key="3">
    <source>
        <dbReference type="EMBL" id="VXD22732.1"/>
    </source>
</evidence>
<dbReference type="RefSeq" id="WP_083624974.1">
    <property type="nucleotide sequence ID" value="NZ_LR734878.1"/>
</dbReference>
<name>A0A7Z9BX41_9CYAN</name>
<dbReference type="InterPro" id="IPR011067">
    <property type="entry name" value="Plasmid_toxin/cell-grow_inhib"/>
</dbReference>
<reference evidence="3" key="1">
    <citation type="submission" date="2019-10" db="EMBL/GenBank/DDBJ databases">
        <authorList>
            <consortium name="Genoscope - CEA"/>
            <person name="William W."/>
        </authorList>
    </citation>
    <scope>NUCLEOTIDE SEQUENCE [LARGE SCALE GENOMIC DNA]</scope>
    <source>
        <strain evidence="3">BBR_PRJEB10992</strain>
    </source>
</reference>
<keyword evidence="4" id="KW-1185">Reference proteome</keyword>
<dbReference type="EMBL" id="CZCU02000153">
    <property type="protein sequence ID" value="VXD22732.1"/>
    <property type="molecule type" value="Genomic_DNA"/>
</dbReference>
<comment type="similarity">
    <text evidence="1">Belongs to the PemK/MazF family.</text>
</comment>